<name>A0ABV0P8Z2_9TELE</name>
<feature type="compositionally biased region" description="Polar residues" evidence="1">
    <location>
        <begin position="14"/>
        <end position="34"/>
    </location>
</feature>
<organism evidence="2 3">
    <name type="scientific">Goodea atripinnis</name>
    <dbReference type="NCBI Taxonomy" id="208336"/>
    <lineage>
        <taxon>Eukaryota</taxon>
        <taxon>Metazoa</taxon>
        <taxon>Chordata</taxon>
        <taxon>Craniata</taxon>
        <taxon>Vertebrata</taxon>
        <taxon>Euteleostomi</taxon>
        <taxon>Actinopterygii</taxon>
        <taxon>Neopterygii</taxon>
        <taxon>Teleostei</taxon>
        <taxon>Neoteleostei</taxon>
        <taxon>Acanthomorphata</taxon>
        <taxon>Ovalentaria</taxon>
        <taxon>Atherinomorphae</taxon>
        <taxon>Cyprinodontiformes</taxon>
        <taxon>Goodeidae</taxon>
        <taxon>Goodea</taxon>
    </lineage>
</organism>
<dbReference type="Proteomes" id="UP001476798">
    <property type="component" value="Unassembled WGS sequence"/>
</dbReference>
<evidence type="ECO:0000256" key="1">
    <source>
        <dbReference type="SAM" id="MobiDB-lite"/>
    </source>
</evidence>
<feature type="region of interest" description="Disordered" evidence="1">
    <location>
        <begin position="1"/>
        <end position="109"/>
    </location>
</feature>
<protein>
    <submittedName>
        <fullName evidence="2">Uncharacterized protein</fullName>
    </submittedName>
</protein>
<comment type="caution">
    <text evidence="2">The sequence shown here is derived from an EMBL/GenBank/DDBJ whole genome shotgun (WGS) entry which is preliminary data.</text>
</comment>
<evidence type="ECO:0000313" key="3">
    <source>
        <dbReference type="Proteomes" id="UP001476798"/>
    </source>
</evidence>
<feature type="compositionally biased region" description="Basic residues" evidence="1">
    <location>
        <begin position="82"/>
        <end position="93"/>
    </location>
</feature>
<dbReference type="EMBL" id="JAHRIO010064717">
    <property type="protein sequence ID" value="MEQ2179925.1"/>
    <property type="molecule type" value="Genomic_DNA"/>
</dbReference>
<evidence type="ECO:0000313" key="2">
    <source>
        <dbReference type="EMBL" id="MEQ2179925.1"/>
    </source>
</evidence>
<proteinExistence type="predicted"/>
<reference evidence="2 3" key="1">
    <citation type="submission" date="2021-06" db="EMBL/GenBank/DDBJ databases">
        <authorList>
            <person name="Palmer J.M."/>
        </authorList>
    </citation>
    <scope>NUCLEOTIDE SEQUENCE [LARGE SCALE GENOMIC DNA]</scope>
    <source>
        <strain evidence="2 3">GA_2019</strain>
        <tissue evidence="2">Muscle</tissue>
    </source>
</reference>
<gene>
    <name evidence="2" type="ORF">GOODEAATRI_030310</name>
</gene>
<keyword evidence="3" id="KW-1185">Reference proteome</keyword>
<sequence>MGSRAHAAPIHLLQFTTSPPLSATQSSLHRSLTVPSAGGGPTGGWPRVSRSGLARLGPAMSNPATRRSLTGPDPRYGSRVGRQLRRTGRRHVPRCTSPHEGFLNRSLSDPSPRACLPWETLPGAFKPQTT</sequence>
<accession>A0ABV0P8Z2</accession>